<dbReference type="EMBL" id="CP108085">
    <property type="protein sequence ID" value="WUP78974.1"/>
    <property type="molecule type" value="Genomic_DNA"/>
</dbReference>
<keyword evidence="1 6" id="KW-0489">Methyltransferase</keyword>
<dbReference type="InterPro" id="IPR041698">
    <property type="entry name" value="Methyltransf_25"/>
</dbReference>
<evidence type="ECO:0000256" key="1">
    <source>
        <dbReference type="ARBA" id="ARBA00022603"/>
    </source>
</evidence>
<sequence length="211" mass="22487">MTGLPWDASYHDGPAPWDIGGPQPAIVRLAAEGRFAGTVLDAGCGSGENALHVAALGLPVLGVDVAETALARARAKAGERGIEAEFAVADALHLERLGRRFETVLDCGLFHTFDGDERLGYVASLAAVTERDGIVFVLCFSDRGPDTGPHPVGEEELRGRSPRSADGMSWPSNRIGFTRDVTTTAHRRGSRRSNGSEHRPGAGLRRPALRR</sequence>
<evidence type="ECO:0000313" key="6">
    <source>
        <dbReference type="EMBL" id="WUP78974.1"/>
    </source>
</evidence>
<keyword evidence="7" id="KW-1185">Reference proteome</keyword>
<dbReference type="Pfam" id="PF13649">
    <property type="entry name" value="Methyltransf_25"/>
    <property type="match status" value="1"/>
</dbReference>
<accession>A0ABZ1T0Y5</accession>
<feature type="region of interest" description="Disordered" evidence="4">
    <location>
        <begin position="147"/>
        <end position="211"/>
    </location>
</feature>
<protein>
    <submittedName>
        <fullName evidence="6">Class I SAM-dependent methyltransferase</fullName>
    </submittedName>
</protein>
<dbReference type="Gene3D" id="3.40.50.150">
    <property type="entry name" value="Vaccinia Virus protein VP39"/>
    <property type="match status" value="1"/>
</dbReference>
<dbReference type="CDD" id="cd02440">
    <property type="entry name" value="AdoMet_MTases"/>
    <property type="match status" value="1"/>
</dbReference>
<feature type="domain" description="Methyltransferase" evidence="5">
    <location>
        <begin position="39"/>
        <end position="133"/>
    </location>
</feature>
<dbReference type="GO" id="GO:0032259">
    <property type="term" value="P:methylation"/>
    <property type="evidence" value="ECO:0007669"/>
    <property type="project" value="UniProtKB-KW"/>
</dbReference>
<keyword evidence="2" id="KW-0808">Transferase</keyword>
<gene>
    <name evidence="6" type="ORF">OG913_18885</name>
</gene>
<dbReference type="PANTHER" id="PTHR43464:SF19">
    <property type="entry name" value="UBIQUINONE BIOSYNTHESIS O-METHYLTRANSFERASE, MITOCHONDRIAL"/>
    <property type="match status" value="1"/>
</dbReference>
<dbReference type="PANTHER" id="PTHR43464">
    <property type="entry name" value="METHYLTRANSFERASE"/>
    <property type="match status" value="1"/>
</dbReference>
<dbReference type="InterPro" id="IPR029063">
    <property type="entry name" value="SAM-dependent_MTases_sf"/>
</dbReference>
<evidence type="ECO:0000313" key="7">
    <source>
        <dbReference type="Proteomes" id="UP001432011"/>
    </source>
</evidence>
<proteinExistence type="predicted"/>
<organism evidence="6 7">
    <name type="scientific">Microbispora hainanensis</name>
    <dbReference type="NCBI Taxonomy" id="568844"/>
    <lineage>
        <taxon>Bacteria</taxon>
        <taxon>Bacillati</taxon>
        <taxon>Actinomycetota</taxon>
        <taxon>Actinomycetes</taxon>
        <taxon>Streptosporangiales</taxon>
        <taxon>Streptosporangiaceae</taxon>
        <taxon>Microbispora</taxon>
    </lineage>
</organism>
<dbReference type="Proteomes" id="UP001432011">
    <property type="component" value="Chromosome"/>
</dbReference>
<evidence type="ECO:0000259" key="5">
    <source>
        <dbReference type="Pfam" id="PF13649"/>
    </source>
</evidence>
<name>A0ABZ1T0Y5_9ACTN</name>
<reference evidence="6" key="1">
    <citation type="submission" date="2022-10" db="EMBL/GenBank/DDBJ databases">
        <title>The complete genomes of actinobacterial strains from the NBC collection.</title>
        <authorList>
            <person name="Joergensen T.S."/>
            <person name="Alvarez Arevalo M."/>
            <person name="Sterndorff E.B."/>
            <person name="Faurdal D."/>
            <person name="Vuksanovic O."/>
            <person name="Mourched A.-S."/>
            <person name="Charusanti P."/>
            <person name="Shaw S."/>
            <person name="Blin K."/>
            <person name="Weber T."/>
        </authorList>
    </citation>
    <scope>NUCLEOTIDE SEQUENCE</scope>
    <source>
        <strain evidence="6">NBC_00254</strain>
    </source>
</reference>
<keyword evidence="3" id="KW-0949">S-adenosyl-L-methionine</keyword>
<evidence type="ECO:0000256" key="3">
    <source>
        <dbReference type="ARBA" id="ARBA00022691"/>
    </source>
</evidence>
<evidence type="ECO:0000256" key="4">
    <source>
        <dbReference type="SAM" id="MobiDB-lite"/>
    </source>
</evidence>
<dbReference type="RefSeq" id="WP_221889902.1">
    <property type="nucleotide sequence ID" value="NZ_CP108085.1"/>
</dbReference>
<dbReference type="SUPFAM" id="SSF53335">
    <property type="entry name" value="S-adenosyl-L-methionine-dependent methyltransferases"/>
    <property type="match status" value="1"/>
</dbReference>
<evidence type="ECO:0000256" key="2">
    <source>
        <dbReference type="ARBA" id="ARBA00022679"/>
    </source>
</evidence>
<dbReference type="GO" id="GO:0008168">
    <property type="term" value="F:methyltransferase activity"/>
    <property type="evidence" value="ECO:0007669"/>
    <property type="project" value="UniProtKB-KW"/>
</dbReference>